<dbReference type="PANTHER" id="PTHR31302:SF31">
    <property type="entry name" value="PHOSPHODIESTERASE YAEI"/>
    <property type="match status" value="1"/>
</dbReference>
<dbReference type="OrthoDB" id="9780884at2"/>
<evidence type="ECO:0000256" key="1">
    <source>
        <dbReference type="ARBA" id="ARBA00022723"/>
    </source>
</evidence>
<dbReference type="Pfam" id="PF00149">
    <property type="entry name" value="Metallophos"/>
    <property type="match status" value="1"/>
</dbReference>
<dbReference type="GO" id="GO:0016020">
    <property type="term" value="C:membrane"/>
    <property type="evidence" value="ECO:0007669"/>
    <property type="project" value="GOC"/>
</dbReference>
<dbReference type="KEGG" id="ccot:CCAX7_29530"/>
<dbReference type="GO" id="GO:0008758">
    <property type="term" value="F:UDP-2,3-diacylglucosamine hydrolase activity"/>
    <property type="evidence" value="ECO:0007669"/>
    <property type="project" value="TreeGrafter"/>
</dbReference>
<reference evidence="3 4" key="1">
    <citation type="journal article" date="2019" name="Int. J. Syst. Evol. Microbiol.">
        <title>Capsulimonas corticalis gen. nov., sp. nov., an aerobic capsulated bacterium, of a novel bacterial order, Capsulimonadales ord. nov., of the class Armatimonadia of the phylum Armatimonadetes.</title>
        <authorList>
            <person name="Li J."/>
            <person name="Kudo C."/>
            <person name="Tonouchi A."/>
        </authorList>
    </citation>
    <scope>NUCLEOTIDE SEQUENCE [LARGE SCALE GENOMIC DNA]</scope>
    <source>
        <strain evidence="3 4">AX-7</strain>
    </source>
</reference>
<organism evidence="3 4">
    <name type="scientific">Capsulimonas corticalis</name>
    <dbReference type="NCBI Taxonomy" id="2219043"/>
    <lineage>
        <taxon>Bacteria</taxon>
        <taxon>Bacillati</taxon>
        <taxon>Armatimonadota</taxon>
        <taxon>Armatimonadia</taxon>
        <taxon>Capsulimonadales</taxon>
        <taxon>Capsulimonadaceae</taxon>
        <taxon>Capsulimonas</taxon>
    </lineage>
</organism>
<dbReference type="GO" id="GO:0009245">
    <property type="term" value="P:lipid A biosynthetic process"/>
    <property type="evidence" value="ECO:0007669"/>
    <property type="project" value="TreeGrafter"/>
</dbReference>
<evidence type="ECO:0000313" key="3">
    <source>
        <dbReference type="EMBL" id="BDI30902.1"/>
    </source>
</evidence>
<dbReference type="AlphaFoldDB" id="A0A402CT11"/>
<sequence>MRKAVLTAAGALGAAGAAALAYATAIEPYDIRIEHIELTSPRLPAAFDGYTVYQISDIHMRQMGRRERKIRTILKSLPPADLITLTGDLIHTRAGTDPFFELAKSFQSRDGAYSVFGNSEHKNGVRPGLFAAQLAGRGLHPLLNAHTVIARGGESIVLAGVDDPVNDLDRLSDALAGAPPDKFILLMMHSPDSVADAVAQDVDVVLSGHTHGGQVCFPFIGAPYTHSLFGKEMSSGYYAGMKLRKVIGIAPGRTQMYVTRGLGVSGLALRFLCPPELTIVTLRRGAPSFRALPETPARTLESASIR</sequence>
<dbReference type="SUPFAM" id="SSF56300">
    <property type="entry name" value="Metallo-dependent phosphatases"/>
    <property type="match status" value="1"/>
</dbReference>
<dbReference type="InterPro" id="IPR004843">
    <property type="entry name" value="Calcineurin-like_PHP"/>
</dbReference>
<dbReference type="InterPro" id="IPR051158">
    <property type="entry name" value="Metallophosphoesterase_sf"/>
</dbReference>
<dbReference type="Proteomes" id="UP000287394">
    <property type="component" value="Chromosome"/>
</dbReference>
<dbReference type="FunCoup" id="A0A402CT11">
    <property type="interactions" value="191"/>
</dbReference>
<name>A0A402CT11_9BACT</name>
<keyword evidence="2" id="KW-0378">Hydrolase</keyword>
<dbReference type="InterPro" id="IPR029052">
    <property type="entry name" value="Metallo-depent_PP-like"/>
</dbReference>
<dbReference type="CDD" id="cd07385">
    <property type="entry name" value="MPP_YkuE_C"/>
    <property type="match status" value="1"/>
</dbReference>
<evidence type="ECO:0000313" key="4">
    <source>
        <dbReference type="Proteomes" id="UP000287394"/>
    </source>
</evidence>
<dbReference type="PANTHER" id="PTHR31302">
    <property type="entry name" value="TRANSMEMBRANE PROTEIN WITH METALLOPHOSPHOESTERASE DOMAIN-RELATED"/>
    <property type="match status" value="1"/>
</dbReference>
<keyword evidence="4" id="KW-1185">Reference proteome</keyword>
<gene>
    <name evidence="3" type="ORF">CCAX7_29530</name>
</gene>
<dbReference type="RefSeq" id="WP_119320518.1">
    <property type="nucleotide sequence ID" value="NZ_AP025739.1"/>
</dbReference>
<evidence type="ECO:0000256" key="2">
    <source>
        <dbReference type="ARBA" id="ARBA00022801"/>
    </source>
</evidence>
<dbReference type="Gene3D" id="3.60.21.10">
    <property type="match status" value="1"/>
</dbReference>
<protein>
    <submittedName>
        <fullName evidence="3">Uncharacterized protein</fullName>
    </submittedName>
</protein>
<keyword evidence="1" id="KW-0479">Metal-binding</keyword>
<dbReference type="GO" id="GO:0046872">
    <property type="term" value="F:metal ion binding"/>
    <property type="evidence" value="ECO:0007669"/>
    <property type="project" value="UniProtKB-KW"/>
</dbReference>
<dbReference type="EMBL" id="AP025739">
    <property type="protein sequence ID" value="BDI30902.1"/>
    <property type="molecule type" value="Genomic_DNA"/>
</dbReference>
<proteinExistence type="predicted"/>
<accession>A0A402CT11</accession>